<proteinExistence type="predicted"/>
<keyword evidence="3" id="KW-1185">Reference proteome</keyword>
<name>A0ABW4TH62_9ACTN</name>
<accession>A0ABW4TH62</accession>
<sequence>MRTTTRAALALAATATLTISSAAAAAPGRNNMQADAERSTAGASVFKVNPVQSSGDQTLTDQKDSATAVPVDEYAPVDLTRLDGSGYLRGDWVTVESSTGKAAYSATGSYLYNRAEDQFEQVMAYFWITRAQDYLQGLGFGSTLPGVMDEQIAVKINQLGGDNSYQTDKPFRLRFGKGGVDDAEDAEVIVHEYGHAIQADQVPGYGTSFDARVIGEGFSDYLAVSVGLAVSADEGWDTRPDNDPYETSRGWEAEACFADWDATEVSPLPVKCLRRLDQTFTTADRTGDLYRESMIWSGALWQIRKAYEDLGVGSAAWDTTLIVSQFGYAPGTSFAAAAQQAVDTAAQRDGTAAADAVRAEFVERGILS</sequence>
<feature type="signal peptide" evidence="1">
    <location>
        <begin position="1"/>
        <end position="25"/>
    </location>
</feature>
<evidence type="ECO:0000313" key="2">
    <source>
        <dbReference type="EMBL" id="MFD1945974.1"/>
    </source>
</evidence>
<comment type="caution">
    <text evidence="2">The sequence shown here is derived from an EMBL/GenBank/DDBJ whole genome shotgun (WGS) entry which is preliminary data.</text>
</comment>
<evidence type="ECO:0000256" key="1">
    <source>
        <dbReference type="SAM" id="SignalP"/>
    </source>
</evidence>
<dbReference type="EMBL" id="JBHUGD010000001">
    <property type="protein sequence ID" value="MFD1945974.1"/>
    <property type="molecule type" value="Genomic_DNA"/>
</dbReference>
<dbReference type="RefSeq" id="WP_343915113.1">
    <property type="nucleotide sequence ID" value="NZ_BAAAJT010000002.1"/>
</dbReference>
<evidence type="ECO:0000313" key="3">
    <source>
        <dbReference type="Proteomes" id="UP001597351"/>
    </source>
</evidence>
<dbReference type="Proteomes" id="UP001597351">
    <property type="component" value="Unassembled WGS sequence"/>
</dbReference>
<gene>
    <name evidence="2" type="ORF">ACFSDE_04165</name>
</gene>
<organism evidence="2 3">
    <name type="scientific">Nocardioides aestuarii</name>
    <dbReference type="NCBI Taxonomy" id="252231"/>
    <lineage>
        <taxon>Bacteria</taxon>
        <taxon>Bacillati</taxon>
        <taxon>Actinomycetota</taxon>
        <taxon>Actinomycetes</taxon>
        <taxon>Propionibacteriales</taxon>
        <taxon>Nocardioidaceae</taxon>
        <taxon>Nocardioides</taxon>
    </lineage>
</organism>
<protein>
    <submittedName>
        <fullName evidence="2">Bacillolysin</fullName>
    </submittedName>
</protein>
<keyword evidence="1" id="KW-0732">Signal</keyword>
<feature type="chain" id="PRO_5046401075" evidence="1">
    <location>
        <begin position="26"/>
        <end position="368"/>
    </location>
</feature>
<dbReference type="SUPFAM" id="SSF55486">
    <property type="entry name" value="Metalloproteases ('zincins'), catalytic domain"/>
    <property type="match status" value="1"/>
</dbReference>
<reference evidence="3" key="1">
    <citation type="journal article" date="2019" name="Int. J. Syst. Evol. Microbiol.">
        <title>The Global Catalogue of Microorganisms (GCM) 10K type strain sequencing project: providing services to taxonomists for standard genome sequencing and annotation.</title>
        <authorList>
            <consortium name="The Broad Institute Genomics Platform"/>
            <consortium name="The Broad Institute Genome Sequencing Center for Infectious Disease"/>
            <person name="Wu L."/>
            <person name="Ma J."/>
        </authorList>
    </citation>
    <scope>NUCLEOTIDE SEQUENCE [LARGE SCALE GENOMIC DNA]</scope>
    <source>
        <strain evidence="3">CGMCC 1.12477</strain>
    </source>
</reference>